<evidence type="ECO:0000313" key="1">
    <source>
        <dbReference type="EMBL" id="MET3749278.1"/>
    </source>
</evidence>
<dbReference type="RefSeq" id="WP_147599083.1">
    <property type="nucleotide sequence ID" value="NZ_BAABXP010000003.1"/>
</dbReference>
<dbReference type="InterPro" id="IPR012460">
    <property type="entry name" value="DUF1667"/>
</dbReference>
<protein>
    <submittedName>
        <fullName evidence="1">CxxC motif-containing protein</fullName>
    </submittedName>
</protein>
<dbReference type="PANTHER" id="PTHR39450">
    <property type="entry name" value="MOLYBDOPTERIN OXIDOREDUCTASE, 4FE-4S CLUSTER-BINDING SUBUNIT"/>
    <property type="match status" value="1"/>
</dbReference>
<dbReference type="PANTHER" id="PTHR39450:SF1">
    <property type="entry name" value="DUF1667 DOMAIN-CONTAINING PROTEIN"/>
    <property type="match status" value="1"/>
</dbReference>
<dbReference type="Proteomes" id="UP001549106">
    <property type="component" value="Unassembled WGS sequence"/>
</dbReference>
<name>A0ABV2M1G6_9FIRM</name>
<keyword evidence="2" id="KW-1185">Reference proteome</keyword>
<reference evidence="1 2" key="1">
    <citation type="submission" date="2024-06" db="EMBL/GenBank/DDBJ databases">
        <title>Genomic Encyclopedia of Type Strains, Phase IV (KMG-IV): sequencing the most valuable type-strain genomes for metagenomic binning, comparative biology and taxonomic classification.</title>
        <authorList>
            <person name="Goeker M."/>
        </authorList>
    </citation>
    <scope>NUCLEOTIDE SEQUENCE [LARGE SCALE GENOMIC DNA]</scope>
    <source>
        <strain evidence="1 2">DSM 29492</strain>
    </source>
</reference>
<sequence>MKEFVCITCPNSCRMQAELENGQWKVTGNKCKRGQQFAESEMTCPKRTFSTTVKTAWDSVPVIPVRVSREIPKDKIFQIMEEINHMTVRKSMGRGDVLIPDVLGLHADVIVTSSVLKEYLEENNKENTYMHKDCAQEGGNYE</sequence>
<gene>
    <name evidence="1" type="ORF">ABID24_000501</name>
</gene>
<dbReference type="InterPro" id="IPR036593">
    <property type="entry name" value="CPE0013-like_sf"/>
</dbReference>
<dbReference type="Gene3D" id="3.10.530.10">
    <property type="entry name" value="CPE0013-like"/>
    <property type="match status" value="1"/>
</dbReference>
<organism evidence="1 2">
    <name type="scientific">Blautia caecimuris</name>
    <dbReference type="NCBI Taxonomy" id="1796615"/>
    <lineage>
        <taxon>Bacteria</taxon>
        <taxon>Bacillati</taxon>
        <taxon>Bacillota</taxon>
        <taxon>Clostridia</taxon>
        <taxon>Lachnospirales</taxon>
        <taxon>Lachnospiraceae</taxon>
        <taxon>Blautia</taxon>
    </lineage>
</organism>
<proteinExistence type="predicted"/>
<dbReference type="SUPFAM" id="SSF160148">
    <property type="entry name" value="CPE0013-like"/>
    <property type="match status" value="1"/>
</dbReference>
<dbReference type="EMBL" id="JBEPMJ010000002">
    <property type="protein sequence ID" value="MET3749278.1"/>
    <property type="molecule type" value="Genomic_DNA"/>
</dbReference>
<accession>A0ABV2M1G6</accession>
<evidence type="ECO:0000313" key="2">
    <source>
        <dbReference type="Proteomes" id="UP001549106"/>
    </source>
</evidence>
<dbReference type="Pfam" id="PF07892">
    <property type="entry name" value="DUF1667"/>
    <property type="match status" value="1"/>
</dbReference>
<comment type="caution">
    <text evidence="1">The sequence shown here is derived from an EMBL/GenBank/DDBJ whole genome shotgun (WGS) entry which is preliminary data.</text>
</comment>